<protein>
    <submittedName>
        <fullName evidence="2 4">Uncharacterized protein</fullName>
    </submittedName>
</protein>
<reference evidence="2 3" key="2">
    <citation type="submission" date="2018-11" db="EMBL/GenBank/DDBJ databases">
        <authorList>
            <consortium name="Pathogen Informatics"/>
        </authorList>
    </citation>
    <scope>NUCLEOTIDE SEQUENCE [LARGE SCALE GENOMIC DNA]</scope>
</reference>
<dbReference type="EMBL" id="UYWX01008915">
    <property type="protein sequence ID" value="VDM27610.1"/>
    <property type="molecule type" value="Genomic_DNA"/>
</dbReference>
<reference evidence="4" key="1">
    <citation type="submission" date="2017-02" db="UniProtKB">
        <authorList>
            <consortium name="WormBaseParasite"/>
        </authorList>
    </citation>
    <scope>IDENTIFICATION</scope>
</reference>
<dbReference type="OrthoDB" id="6287528at2759"/>
<accession>A0A0R3WYD4</accession>
<sequence length="122" mass="12872">MTTEGEATNPPATGGANAPETEGAKETESPATAAPPVKQTKCILLTGFGGPKYLRVQSKDQRTVGKGEIAVEVEACSAPLLMLPSMGTHGRRRKDGIQSEFSIPRVLSSYLLILMPGMPFLS</sequence>
<organism evidence="4">
    <name type="scientific">Hydatigena taeniaeformis</name>
    <name type="common">Feline tapeworm</name>
    <name type="synonym">Taenia taeniaeformis</name>
    <dbReference type="NCBI Taxonomy" id="6205"/>
    <lineage>
        <taxon>Eukaryota</taxon>
        <taxon>Metazoa</taxon>
        <taxon>Spiralia</taxon>
        <taxon>Lophotrochozoa</taxon>
        <taxon>Platyhelminthes</taxon>
        <taxon>Cestoda</taxon>
        <taxon>Eucestoda</taxon>
        <taxon>Cyclophyllidea</taxon>
        <taxon>Taeniidae</taxon>
        <taxon>Hydatigera</taxon>
    </lineage>
</organism>
<evidence type="ECO:0000256" key="1">
    <source>
        <dbReference type="SAM" id="MobiDB-lite"/>
    </source>
</evidence>
<evidence type="ECO:0000313" key="4">
    <source>
        <dbReference type="WBParaSite" id="TTAC_0000577401-mRNA-1"/>
    </source>
</evidence>
<evidence type="ECO:0000313" key="3">
    <source>
        <dbReference type="Proteomes" id="UP000274429"/>
    </source>
</evidence>
<dbReference type="STRING" id="6205.A0A0R3WYD4"/>
<feature type="region of interest" description="Disordered" evidence="1">
    <location>
        <begin position="1"/>
        <end position="37"/>
    </location>
</feature>
<dbReference type="WBParaSite" id="TTAC_0000577401-mRNA-1">
    <property type="protein sequence ID" value="TTAC_0000577401-mRNA-1"/>
    <property type="gene ID" value="TTAC_0000577401"/>
</dbReference>
<name>A0A0R3WYD4_HYDTA</name>
<dbReference type="Proteomes" id="UP000274429">
    <property type="component" value="Unassembled WGS sequence"/>
</dbReference>
<evidence type="ECO:0000313" key="2">
    <source>
        <dbReference type="EMBL" id="VDM27610.1"/>
    </source>
</evidence>
<keyword evidence="3" id="KW-1185">Reference proteome</keyword>
<gene>
    <name evidence="2" type="ORF">TTAC_LOCUS5759</name>
</gene>
<proteinExistence type="predicted"/>
<dbReference type="AlphaFoldDB" id="A0A0R3WYD4"/>